<dbReference type="InterPro" id="IPR003960">
    <property type="entry name" value="ATPase_AAA_CS"/>
</dbReference>
<dbReference type="InterPro" id="IPR041569">
    <property type="entry name" value="AAA_lid_3"/>
</dbReference>
<dbReference type="FunFam" id="3.40.50.300:FF:001985">
    <property type="entry name" value="Chromosome 9, whole genome shotgun sequence"/>
    <property type="match status" value="1"/>
</dbReference>
<dbReference type="GO" id="GO:0005524">
    <property type="term" value="F:ATP binding"/>
    <property type="evidence" value="ECO:0007669"/>
    <property type="project" value="UniProtKB-KW"/>
</dbReference>
<dbReference type="VEuPathDB" id="AmoebaDB:ACA1_264540"/>
<name>L8H211_ACACF</name>
<organism evidence="5 6">
    <name type="scientific">Acanthamoeba castellanii (strain ATCC 30010 / Neff)</name>
    <dbReference type="NCBI Taxonomy" id="1257118"/>
    <lineage>
        <taxon>Eukaryota</taxon>
        <taxon>Amoebozoa</taxon>
        <taxon>Discosea</taxon>
        <taxon>Longamoebia</taxon>
        <taxon>Centramoebida</taxon>
        <taxon>Acanthamoebidae</taxon>
        <taxon>Acanthamoeba</taxon>
    </lineage>
</organism>
<accession>L8H211</accession>
<dbReference type="PANTHER" id="PTHR23077:SF27">
    <property type="entry name" value="ATPASE FAMILY GENE 2 PROTEIN HOMOLOG A"/>
    <property type="match status" value="1"/>
</dbReference>
<feature type="compositionally biased region" description="Low complexity" evidence="3">
    <location>
        <begin position="36"/>
        <end position="51"/>
    </location>
</feature>
<dbReference type="Pfam" id="PF00004">
    <property type="entry name" value="AAA"/>
    <property type="match status" value="2"/>
</dbReference>
<sequence length="882" mass="94435">MSNRTPTAGAKKRGVTPPVSPYKAPGSSGDASPSRSTAPSKSPLTPSSSLPQRLEPYTEREAKIERERRRGLVFVHLRTLQRLGVVIGDPVALHVARPDASGQAGVVVGQAWVGSNVGEDEVHVDPLMADNCGAKFGQLALLQPLDPHGAPDGNAAERPTVRVAVVGASEVAVMPLSPPPPQALSAPSEGGATASTGSPATGGNSGRPLDEFLKTWIRQNIVGRYFARGHLFTISYYGHQQTFRVEDILPRLTTPTTTTTTTTSSGCDDRVVEFGRITDATSFKYASHAPPTKAADAENDGSDTSTSTTDTEEGARPEGGGEPAGKSKHGTTAELDYGSIGGLKREIDAVREVVELAVNSPKLFTEYGLAPPKGILLYGPPGTGKTLIARVVAQQSGCRVYVINGPEVISKYYGESEAKIRNLFKEAADNAPALVFIDEIDAIAGKRADAASEMENRVVATLLTVMGGMEANDRVVVIGATNRPDALDPALRRPGRFDREIEIGIPTAEDRHEILKVTLRRMPHALSPADIQQFAAATHGFVGADLAALCREASLLSLNRLSAQLFASAGAPGEEELLSLDTLVITAEDMSSALKVVRPSTLREVLVDVPKVQWSDIGGQDDTKQKLKEAVEWPLKHPEAFKRMGIRPPRGILLYGPPGCSKTLMAKALATESGANFIAVKGPELFSKWVGESERAVREVFRKARAAAPCIIFFDEIDALAVHRGGGDEGSSGVADRVVSQLLTEMNGIEELKNVTVVAATNRPDMIDKALLRPGRIDRMLYVSPPDAPSRERIFQIFLNKTPHADDIALPKLAELTEGYSGAEIAGVCREACMCAMREDPTAQVVKQTHFVAAIANTSPRITPEMVAFYDQFRRSCHIENI</sequence>
<feature type="compositionally biased region" description="Polar residues" evidence="3">
    <location>
        <begin position="193"/>
        <end position="202"/>
    </location>
</feature>
<dbReference type="KEGG" id="acan:ACA1_264540"/>
<feature type="domain" description="AAA+ ATPase" evidence="4">
    <location>
        <begin position="371"/>
        <end position="507"/>
    </location>
</feature>
<evidence type="ECO:0000313" key="6">
    <source>
        <dbReference type="Proteomes" id="UP000011083"/>
    </source>
</evidence>
<protein>
    <submittedName>
        <fullName evidence="5">ATPase, AAA domain containing protein</fullName>
    </submittedName>
</protein>
<dbReference type="OrthoDB" id="27435at2759"/>
<keyword evidence="2" id="KW-0067">ATP-binding</keyword>
<dbReference type="Pfam" id="PF17862">
    <property type="entry name" value="AAA_lid_3"/>
    <property type="match status" value="2"/>
</dbReference>
<evidence type="ECO:0000259" key="4">
    <source>
        <dbReference type="SMART" id="SM00382"/>
    </source>
</evidence>
<dbReference type="InterPro" id="IPR027417">
    <property type="entry name" value="P-loop_NTPase"/>
</dbReference>
<evidence type="ECO:0000256" key="3">
    <source>
        <dbReference type="SAM" id="MobiDB-lite"/>
    </source>
</evidence>
<dbReference type="GeneID" id="14920057"/>
<feature type="region of interest" description="Disordered" evidence="3">
    <location>
        <begin position="285"/>
        <end position="333"/>
    </location>
</feature>
<dbReference type="InterPro" id="IPR050168">
    <property type="entry name" value="AAA_ATPase_domain"/>
</dbReference>
<dbReference type="GO" id="GO:0005737">
    <property type="term" value="C:cytoplasm"/>
    <property type="evidence" value="ECO:0007669"/>
    <property type="project" value="TreeGrafter"/>
</dbReference>
<dbReference type="EMBL" id="KB007933">
    <property type="protein sequence ID" value="ELR19280.1"/>
    <property type="molecule type" value="Genomic_DNA"/>
</dbReference>
<keyword evidence="1" id="KW-0547">Nucleotide-binding</keyword>
<dbReference type="PROSITE" id="PS00674">
    <property type="entry name" value="AAA"/>
    <property type="match status" value="2"/>
</dbReference>
<evidence type="ECO:0000256" key="2">
    <source>
        <dbReference type="ARBA" id="ARBA00022840"/>
    </source>
</evidence>
<keyword evidence="6" id="KW-1185">Reference proteome</keyword>
<dbReference type="SUPFAM" id="SSF52540">
    <property type="entry name" value="P-loop containing nucleoside triphosphate hydrolases"/>
    <property type="match status" value="2"/>
</dbReference>
<dbReference type="CDD" id="cd19503">
    <property type="entry name" value="RecA-like_CDC48_NLV2_r1-like"/>
    <property type="match status" value="1"/>
</dbReference>
<feature type="region of interest" description="Disordered" evidence="3">
    <location>
        <begin position="1"/>
        <end position="62"/>
    </location>
</feature>
<dbReference type="InterPro" id="IPR003959">
    <property type="entry name" value="ATPase_AAA_core"/>
</dbReference>
<reference evidence="5 6" key="1">
    <citation type="journal article" date="2013" name="Genome Biol.">
        <title>Genome of Acanthamoeba castellanii highlights extensive lateral gene transfer and early evolution of tyrosine kinase signaling.</title>
        <authorList>
            <person name="Clarke M."/>
            <person name="Lohan A.J."/>
            <person name="Liu B."/>
            <person name="Lagkouvardos I."/>
            <person name="Roy S."/>
            <person name="Zafar N."/>
            <person name="Bertelli C."/>
            <person name="Schilde C."/>
            <person name="Kianianmomeni A."/>
            <person name="Burglin T.R."/>
            <person name="Frech C."/>
            <person name="Turcotte B."/>
            <person name="Kopec K.O."/>
            <person name="Synnott J.M."/>
            <person name="Choo C."/>
            <person name="Paponov I."/>
            <person name="Finkler A."/>
            <person name="Soon Heng Tan C."/>
            <person name="Hutchins A.P."/>
            <person name="Weinmeier T."/>
            <person name="Rattei T."/>
            <person name="Chu J.S."/>
            <person name="Gimenez G."/>
            <person name="Irimia M."/>
            <person name="Rigden D.J."/>
            <person name="Fitzpatrick D.A."/>
            <person name="Lorenzo-Morales J."/>
            <person name="Bateman A."/>
            <person name="Chiu C.H."/>
            <person name="Tang P."/>
            <person name="Hegemann P."/>
            <person name="Fromm H."/>
            <person name="Raoult D."/>
            <person name="Greub G."/>
            <person name="Miranda-Saavedra D."/>
            <person name="Chen N."/>
            <person name="Nash P."/>
            <person name="Ginger M.L."/>
            <person name="Horn M."/>
            <person name="Schaap P."/>
            <person name="Caler L."/>
            <person name="Loftus B."/>
        </authorList>
    </citation>
    <scope>NUCLEOTIDE SEQUENCE [LARGE SCALE GENOMIC DNA]</scope>
    <source>
        <strain evidence="5 6">Neff</strain>
    </source>
</reference>
<dbReference type="Proteomes" id="UP000011083">
    <property type="component" value="Unassembled WGS sequence"/>
</dbReference>
<dbReference type="PANTHER" id="PTHR23077">
    <property type="entry name" value="AAA-FAMILY ATPASE"/>
    <property type="match status" value="1"/>
</dbReference>
<dbReference type="Gene3D" id="3.40.50.300">
    <property type="entry name" value="P-loop containing nucleotide triphosphate hydrolases"/>
    <property type="match status" value="2"/>
</dbReference>
<dbReference type="InterPro" id="IPR003593">
    <property type="entry name" value="AAA+_ATPase"/>
</dbReference>
<dbReference type="AlphaFoldDB" id="L8H211"/>
<dbReference type="FunFam" id="3.40.50.300:FF:000661">
    <property type="entry name" value="calmodulin-interacting protein 111 isoform X1"/>
    <property type="match status" value="1"/>
</dbReference>
<feature type="region of interest" description="Disordered" evidence="3">
    <location>
        <begin position="176"/>
        <end position="206"/>
    </location>
</feature>
<evidence type="ECO:0000256" key="1">
    <source>
        <dbReference type="ARBA" id="ARBA00022741"/>
    </source>
</evidence>
<gene>
    <name evidence="5" type="ORF">ACA1_264540</name>
</gene>
<dbReference type="STRING" id="1257118.L8H211"/>
<proteinExistence type="predicted"/>
<dbReference type="CDD" id="cd19511">
    <property type="entry name" value="RecA-like_CDC48_r2-like"/>
    <property type="match status" value="1"/>
</dbReference>
<feature type="domain" description="AAA+ ATPase" evidence="4">
    <location>
        <begin position="648"/>
        <end position="787"/>
    </location>
</feature>
<dbReference type="GO" id="GO:0016887">
    <property type="term" value="F:ATP hydrolysis activity"/>
    <property type="evidence" value="ECO:0007669"/>
    <property type="project" value="InterPro"/>
</dbReference>
<dbReference type="RefSeq" id="XP_004341365.1">
    <property type="nucleotide sequence ID" value="XM_004341317.1"/>
</dbReference>
<dbReference type="SMART" id="SM00382">
    <property type="entry name" value="AAA"/>
    <property type="match status" value="2"/>
</dbReference>
<dbReference type="Gene3D" id="1.10.8.60">
    <property type="match status" value="2"/>
</dbReference>
<evidence type="ECO:0000313" key="5">
    <source>
        <dbReference type="EMBL" id="ELR19280.1"/>
    </source>
</evidence>